<evidence type="ECO:0000313" key="1">
    <source>
        <dbReference type="EMBL" id="MBB3968675.1"/>
    </source>
</evidence>
<dbReference type="InterPro" id="IPR020271">
    <property type="entry name" value="Uncharacterised_MJ1172"/>
</dbReference>
<evidence type="ECO:0000313" key="3">
    <source>
        <dbReference type="Proteomes" id="UP000297248"/>
    </source>
</evidence>
<protein>
    <submittedName>
        <fullName evidence="2">Uncharacterized protein</fullName>
    </submittedName>
</protein>
<proteinExistence type="predicted"/>
<dbReference type="Proteomes" id="UP000583101">
    <property type="component" value="Unassembled WGS sequence"/>
</dbReference>
<reference evidence="2" key="2">
    <citation type="submission" date="2019-03" db="EMBL/GenBank/DDBJ databases">
        <authorList>
            <person name="Yan Y.-Q."/>
            <person name="Du Z.-J."/>
        </authorList>
    </citation>
    <scope>NUCLEOTIDE SEQUENCE</scope>
    <source>
        <strain evidence="2">PP-F2FG21</strain>
    </source>
</reference>
<reference evidence="1 4" key="3">
    <citation type="submission" date="2020-08" db="EMBL/GenBank/DDBJ databases">
        <title>Genomic Encyclopedia of Type Strains, Phase IV (KMG-IV): sequencing the most valuable type-strain genomes for metagenomic binning, comparative biology and taxonomic classification.</title>
        <authorList>
            <person name="Goeker M."/>
        </authorList>
    </citation>
    <scope>NUCLEOTIDE SEQUENCE [LARGE SCALE GENOMIC DNA]</scope>
    <source>
        <strain evidence="1 4">DSM 100995</strain>
    </source>
</reference>
<dbReference type="EMBL" id="SNQG01000002">
    <property type="protein sequence ID" value="TEW67688.1"/>
    <property type="molecule type" value="Genomic_DNA"/>
</dbReference>
<sequence length="65" mass="7218">MTTLIMHPQNKEQLTALKAVAKALKISVETSPYDPDFVAMVKKANKNGNYTEVDPNDVWGSLNLK</sequence>
<dbReference type="OrthoDB" id="827255at2"/>
<reference evidence="2 3" key="1">
    <citation type="journal article" date="2016" name="Int. J. Syst. Evol. Microbiol.">
        <title>Proposal of Mucilaginibacter phyllosphaerae sp. nov. isolated from the phyllosphere of Galium album.</title>
        <authorList>
            <person name="Aydogan E.L."/>
            <person name="Busse H.J."/>
            <person name="Moser G."/>
            <person name="Muller C."/>
            <person name="Kampfer P."/>
            <person name="Glaeser S.P."/>
        </authorList>
    </citation>
    <scope>NUCLEOTIDE SEQUENCE [LARGE SCALE GENOMIC DNA]</scope>
    <source>
        <strain evidence="2 3">PP-F2FG21</strain>
    </source>
</reference>
<dbReference type="Pfam" id="PF10884">
    <property type="entry name" value="DUF2683"/>
    <property type="match status" value="1"/>
</dbReference>
<organism evidence="2 3">
    <name type="scientific">Mucilaginibacter phyllosphaerae</name>
    <dbReference type="NCBI Taxonomy" id="1812349"/>
    <lineage>
        <taxon>Bacteria</taxon>
        <taxon>Pseudomonadati</taxon>
        <taxon>Bacteroidota</taxon>
        <taxon>Sphingobacteriia</taxon>
        <taxon>Sphingobacteriales</taxon>
        <taxon>Sphingobacteriaceae</taxon>
        <taxon>Mucilaginibacter</taxon>
    </lineage>
</organism>
<dbReference type="Proteomes" id="UP000297248">
    <property type="component" value="Unassembled WGS sequence"/>
</dbReference>
<gene>
    <name evidence="2" type="ORF">E2R65_06770</name>
    <name evidence="1" type="ORF">GGR35_001267</name>
</gene>
<keyword evidence="4" id="KW-1185">Reference proteome</keyword>
<accession>A0A4Y8AFZ1</accession>
<evidence type="ECO:0000313" key="4">
    <source>
        <dbReference type="Proteomes" id="UP000583101"/>
    </source>
</evidence>
<comment type="caution">
    <text evidence="2">The sequence shown here is derived from an EMBL/GenBank/DDBJ whole genome shotgun (WGS) entry which is preliminary data.</text>
</comment>
<dbReference type="EMBL" id="JACIEG010000002">
    <property type="protein sequence ID" value="MBB3968675.1"/>
    <property type="molecule type" value="Genomic_DNA"/>
</dbReference>
<dbReference type="AlphaFoldDB" id="A0A4Y8AFZ1"/>
<name>A0A4Y8AFZ1_9SPHI</name>
<dbReference type="RefSeq" id="WP_134335725.1">
    <property type="nucleotide sequence ID" value="NZ_BMCZ01000004.1"/>
</dbReference>
<evidence type="ECO:0000313" key="2">
    <source>
        <dbReference type="EMBL" id="TEW67688.1"/>
    </source>
</evidence>